<evidence type="ECO:0000313" key="3">
    <source>
        <dbReference type="Proteomes" id="UP000284842"/>
    </source>
</evidence>
<accession>A0A409V946</accession>
<name>A0A409V946_9AGAR</name>
<dbReference type="Proteomes" id="UP000284842">
    <property type="component" value="Unassembled WGS sequence"/>
</dbReference>
<evidence type="ECO:0000256" key="1">
    <source>
        <dbReference type="SAM" id="MobiDB-lite"/>
    </source>
</evidence>
<evidence type="ECO:0000313" key="2">
    <source>
        <dbReference type="EMBL" id="PPQ63166.1"/>
    </source>
</evidence>
<feature type="compositionally biased region" description="Polar residues" evidence="1">
    <location>
        <begin position="61"/>
        <end position="72"/>
    </location>
</feature>
<feature type="compositionally biased region" description="Low complexity" evidence="1">
    <location>
        <begin position="73"/>
        <end position="87"/>
    </location>
</feature>
<reference evidence="2 3" key="1">
    <citation type="journal article" date="2018" name="Evol. Lett.">
        <title>Horizontal gene cluster transfer increased hallucinogenic mushroom diversity.</title>
        <authorList>
            <person name="Reynolds H.T."/>
            <person name="Vijayakumar V."/>
            <person name="Gluck-Thaler E."/>
            <person name="Korotkin H.B."/>
            <person name="Matheny P.B."/>
            <person name="Slot J.C."/>
        </authorList>
    </citation>
    <scope>NUCLEOTIDE SEQUENCE [LARGE SCALE GENOMIC DNA]</scope>
    <source>
        <strain evidence="2 3">2629</strain>
    </source>
</reference>
<protein>
    <submittedName>
        <fullName evidence="2">Uncharacterized protein</fullName>
    </submittedName>
</protein>
<dbReference type="OrthoDB" id="10467871at2759"/>
<comment type="caution">
    <text evidence="2">The sequence shown here is derived from an EMBL/GenBank/DDBJ whole genome shotgun (WGS) entry which is preliminary data.</text>
</comment>
<feature type="region of interest" description="Disordered" evidence="1">
    <location>
        <begin position="1"/>
        <end position="116"/>
    </location>
</feature>
<feature type="compositionally biased region" description="Basic and acidic residues" evidence="1">
    <location>
        <begin position="7"/>
        <end position="16"/>
    </location>
</feature>
<feature type="compositionally biased region" description="Acidic residues" evidence="1">
    <location>
        <begin position="100"/>
        <end position="115"/>
    </location>
</feature>
<feature type="compositionally biased region" description="Basic and acidic residues" evidence="1">
    <location>
        <begin position="31"/>
        <end position="57"/>
    </location>
</feature>
<proteinExistence type="predicted"/>
<organism evidence="2 3">
    <name type="scientific">Panaeolus cyanescens</name>
    <dbReference type="NCBI Taxonomy" id="181874"/>
    <lineage>
        <taxon>Eukaryota</taxon>
        <taxon>Fungi</taxon>
        <taxon>Dikarya</taxon>
        <taxon>Basidiomycota</taxon>
        <taxon>Agaricomycotina</taxon>
        <taxon>Agaricomycetes</taxon>
        <taxon>Agaricomycetidae</taxon>
        <taxon>Agaricales</taxon>
        <taxon>Agaricineae</taxon>
        <taxon>Galeropsidaceae</taxon>
        <taxon>Panaeolus</taxon>
    </lineage>
</organism>
<dbReference type="AlphaFoldDB" id="A0A409V946"/>
<sequence>MAYNTTRHFDIIDDPRTPTPSPPPSRRLLRRRDIDGKILGRPRVLGDSDLKYGRDPLRSPFTESAGSKNYTRSSSESSESSDSSQSSTYVRPPYSAYSSSDDESTSPQEDSDEEAEVAHFLQQPSSPIYSDISHFSPGTSFVPTSFGNLLLHRVMDKFSLLPPPKPVQYTSRPSHMPRVRPEMPLNQYGNPLYPSFLKPYLIEEDDAEYRIAARGNMPEHRIPLSRNHFDHCLARHTTNMLRIYRVPIDRACKFKLICAKYGLVAERVYKPNKAADSSVTLWMQGYQTRVEQLEDNGEKDDWWMLVSGRSRRTEFEAVIARQNDERRARQRCA</sequence>
<dbReference type="EMBL" id="NHTK01006130">
    <property type="protein sequence ID" value="PPQ63166.1"/>
    <property type="molecule type" value="Genomic_DNA"/>
</dbReference>
<gene>
    <name evidence="2" type="ORF">CVT24_005805</name>
</gene>
<keyword evidence="3" id="KW-1185">Reference proteome</keyword>
<dbReference type="InParanoid" id="A0A409V946"/>